<feature type="active site" description="Acyl-thioester intermediate" evidence="2">
    <location>
        <position position="275"/>
    </location>
</feature>
<feature type="transmembrane region" description="Helical" evidence="4">
    <location>
        <begin position="71"/>
        <end position="98"/>
    </location>
</feature>
<protein>
    <submittedName>
        <fullName evidence="5">Sortase A</fullName>
    </submittedName>
</protein>
<dbReference type="CDD" id="cd05830">
    <property type="entry name" value="Sortase_E"/>
    <property type="match status" value="1"/>
</dbReference>
<sequence>MTHEQNVSDGTMPVRRRSALPREARIKTRDQDDLFHGFQTEPDPAPTMIVASAGGKKKPKMRTRKKRKTSAIIIGIVGELLITFGIIVAGFIAWQLWWTTFLAKQVQNEWLDDFSRSAGKPPAVVAEPVKKDPPPFTLSPKHAETFGVIHLPTMGKFATRTISQGTTNWDILDHGGYGHYETTAWPGEIGNFSIAAHRRGNGDALWFVEKINPGDPIIIETADGYYMYRVLDHELVNPDQTRVIAPDPYKAKEAEENGTQVTDPPTRRLITLTTCHPEYGAAQRWIVHGEFEYWIDRSEGMPKELIEMNEKGE</sequence>
<dbReference type="Proteomes" id="UP000214355">
    <property type="component" value="Chromosome I"/>
</dbReference>
<dbReference type="InterPro" id="IPR023365">
    <property type="entry name" value="Sortase_dom-sf"/>
</dbReference>
<keyword evidence="4" id="KW-1133">Transmembrane helix</keyword>
<proteinExistence type="predicted"/>
<name>A0A1H2LAV7_9ACTO</name>
<dbReference type="GO" id="GO:0016787">
    <property type="term" value="F:hydrolase activity"/>
    <property type="evidence" value="ECO:0007669"/>
    <property type="project" value="UniProtKB-KW"/>
</dbReference>
<dbReference type="Pfam" id="PF04203">
    <property type="entry name" value="Sortase"/>
    <property type="match status" value="1"/>
</dbReference>
<dbReference type="OrthoDB" id="5242879at2"/>
<reference evidence="6" key="1">
    <citation type="submission" date="2016-10" db="EMBL/GenBank/DDBJ databases">
        <authorList>
            <person name="Varghese N."/>
            <person name="Submissions S."/>
        </authorList>
    </citation>
    <scope>NUCLEOTIDE SEQUENCE [LARGE SCALE GENOMIC DNA]</scope>
    <source>
        <strain evidence="6">DSM 10002</strain>
    </source>
</reference>
<dbReference type="EMBL" id="LT629804">
    <property type="protein sequence ID" value="SDU78167.1"/>
    <property type="molecule type" value="Genomic_DNA"/>
</dbReference>
<feature type="compositionally biased region" description="Basic residues" evidence="3">
    <location>
        <begin position="55"/>
        <end position="64"/>
    </location>
</feature>
<dbReference type="STRING" id="131112.SAMN04489737_0354"/>
<feature type="active site" description="Proton donor/acceptor" evidence="2">
    <location>
        <position position="197"/>
    </location>
</feature>
<dbReference type="NCBIfam" id="NF033747">
    <property type="entry name" value="class_E_sortase"/>
    <property type="match status" value="1"/>
</dbReference>
<dbReference type="InterPro" id="IPR005754">
    <property type="entry name" value="Sortase"/>
</dbReference>
<dbReference type="InterPro" id="IPR053465">
    <property type="entry name" value="Sortase_Class_E"/>
</dbReference>
<dbReference type="RefSeq" id="WP_091279170.1">
    <property type="nucleotide sequence ID" value="NZ_JABAPI010000003.1"/>
</dbReference>
<organism evidence="5 6">
    <name type="scientific">Arcanobacterium phocae</name>
    <dbReference type="NCBI Taxonomy" id="131112"/>
    <lineage>
        <taxon>Bacteria</taxon>
        <taxon>Bacillati</taxon>
        <taxon>Actinomycetota</taxon>
        <taxon>Actinomycetes</taxon>
        <taxon>Actinomycetales</taxon>
        <taxon>Actinomycetaceae</taxon>
        <taxon>Arcanobacterium</taxon>
    </lineage>
</organism>
<gene>
    <name evidence="5" type="ORF">SAMN04489737_0354</name>
</gene>
<evidence type="ECO:0000313" key="6">
    <source>
        <dbReference type="Proteomes" id="UP000214355"/>
    </source>
</evidence>
<dbReference type="SUPFAM" id="SSF63817">
    <property type="entry name" value="Sortase"/>
    <property type="match status" value="1"/>
</dbReference>
<keyword evidence="6" id="KW-1185">Reference proteome</keyword>
<evidence type="ECO:0000256" key="1">
    <source>
        <dbReference type="ARBA" id="ARBA00022801"/>
    </source>
</evidence>
<evidence type="ECO:0000313" key="5">
    <source>
        <dbReference type="EMBL" id="SDU78167.1"/>
    </source>
</evidence>
<keyword evidence="1" id="KW-0378">Hydrolase</keyword>
<accession>A0A1H2LAV7</accession>
<keyword evidence="4" id="KW-0472">Membrane</keyword>
<evidence type="ECO:0000256" key="3">
    <source>
        <dbReference type="SAM" id="MobiDB-lite"/>
    </source>
</evidence>
<keyword evidence="4" id="KW-0812">Transmembrane</keyword>
<dbReference type="GeneID" id="65344109"/>
<feature type="region of interest" description="Disordered" evidence="3">
    <location>
        <begin position="45"/>
        <end position="64"/>
    </location>
</feature>
<dbReference type="AlphaFoldDB" id="A0A1H2LAV7"/>
<feature type="region of interest" description="Disordered" evidence="3">
    <location>
        <begin position="1"/>
        <end position="27"/>
    </location>
</feature>
<evidence type="ECO:0000256" key="2">
    <source>
        <dbReference type="PIRSR" id="PIRSR605754-1"/>
    </source>
</evidence>
<dbReference type="InterPro" id="IPR042003">
    <property type="entry name" value="Sortase_E"/>
</dbReference>
<evidence type="ECO:0000256" key="4">
    <source>
        <dbReference type="SAM" id="Phobius"/>
    </source>
</evidence>
<dbReference type="Gene3D" id="2.40.260.10">
    <property type="entry name" value="Sortase"/>
    <property type="match status" value="1"/>
</dbReference>